<feature type="chain" id="PRO_5021009805" evidence="3">
    <location>
        <begin position="21"/>
        <end position="150"/>
    </location>
</feature>
<evidence type="ECO:0000256" key="1">
    <source>
        <dbReference type="SAM" id="Coils"/>
    </source>
</evidence>
<dbReference type="AlphaFoldDB" id="A0A4R5QGQ5"/>
<comment type="caution">
    <text evidence="4">The sequence shown here is derived from an EMBL/GenBank/DDBJ whole genome shotgun (WGS) entry which is preliminary data.</text>
</comment>
<keyword evidence="5" id="KW-1185">Reference proteome</keyword>
<evidence type="ECO:0000256" key="2">
    <source>
        <dbReference type="SAM" id="MobiDB-lite"/>
    </source>
</evidence>
<reference evidence="4 5" key="1">
    <citation type="journal article" date="2016" name="J. Microbiol.">
        <title>Dankookia rubra gen. nov., sp. nov., an alphaproteobacterium isolated from sediment of a shallow stream.</title>
        <authorList>
            <person name="Kim W.H."/>
            <person name="Kim D.H."/>
            <person name="Kang K."/>
            <person name="Ahn T.Y."/>
        </authorList>
    </citation>
    <scope>NUCLEOTIDE SEQUENCE [LARGE SCALE GENOMIC DNA]</scope>
    <source>
        <strain evidence="4 5">JCM30602</strain>
    </source>
</reference>
<feature type="signal peptide" evidence="3">
    <location>
        <begin position="1"/>
        <end position="20"/>
    </location>
</feature>
<accession>A0A4R5QGQ5</accession>
<keyword evidence="3" id="KW-0732">Signal</keyword>
<feature type="coiled-coil region" evidence="1">
    <location>
        <begin position="111"/>
        <end position="138"/>
    </location>
</feature>
<proteinExistence type="predicted"/>
<dbReference type="OrthoDB" id="7285437at2"/>
<sequence length="150" mass="16507">MIRAGTLLALGLLTAGEARAQLWPLQTGPGGDIVSQAMADFDRLRRGAPELQPDIGFLPGRAAVAAPAWTPPPMPRPRPVRRTAAPRREPAVAAAPMSAPVATPSERRPDLEAVERRLAERERTLRDLQRDLVEERKLVEEWRGGQRTSR</sequence>
<protein>
    <submittedName>
        <fullName evidence="4">Uncharacterized protein</fullName>
    </submittedName>
</protein>
<evidence type="ECO:0000313" key="4">
    <source>
        <dbReference type="EMBL" id="TDH61929.1"/>
    </source>
</evidence>
<evidence type="ECO:0000256" key="3">
    <source>
        <dbReference type="SAM" id="SignalP"/>
    </source>
</evidence>
<keyword evidence="1" id="KW-0175">Coiled coil</keyword>
<dbReference type="Proteomes" id="UP000295096">
    <property type="component" value="Unassembled WGS sequence"/>
</dbReference>
<feature type="compositionally biased region" description="Low complexity" evidence="2">
    <location>
        <begin position="91"/>
        <end position="104"/>
    </location>
</feature>
<gene>
    <name evidence="4" type="ORF">E2C06_14385</name>
</gene>
<dbReference type="EMBL" id="SMSJ01000016">
    <property type="protein sequence ID" value="TDH61929.1"/>
    <property type="molecule type" value="Genomic_DNA"/>
</dbReference>
<organism evidence="4 5">
    <name type="scientific">Dankookia rubra</name>
    <dbReference type="NCBI Taxonomy" id="1442381"/>
    <lineage>
        <taxon>Bacteria</taxon>
        <taxon>Pseudomonadati</taxon>
        <taxon>Pseudomonadota</taxon>
        <taxon>Alphaproteobacteria</taxon>
        <taxon>Acetobacterales</taxon>
        <taxon>Roseomonadaceae</taxon>
        <taxon>Dankookia</taxon>
    </lineage>
</organism>
<dbReference type="RefSeq" id="WP_133289299.1">
    <property type="nucleotide sequence ID" value="NZ_SMSJ01000016.1"/>
</dbReference>
<feature type="region of interest" description="Disordered" evidence="2">
    <location>
        <begin position="67"/>
        <end position="111"/>
    </location>
</feature>
<name>A0A4R5QGQ5_9PROT</name>
<evidence type="ECO:0000313" key="5">
    <source>
        <dbReference type="Proteomes" id="UP000295096"/>
    </source>
</evidence>